<dbReference type="RefSeq" id="YP_009399657.1">
    <property type="nucleotide sequence ID" value="NC_035298.1"/>
</dbReference>
<comment type="subcellular location">
    <subcellularLocation>
        <location evidence="2 12">Plastid</location>
        <location evidence="2 12">Chloroplast</location>
    </subcellularLocation>
</comment>
<dbReference type="HAMAP" id="MF_00131">
    <property type="entry name" value="Trp_synth_alpha"/>
    <property type="match status" value="1"/>
</dbReference>
<protein>
    <recommendedName>
        <fullName evidence="12">Tryptophan synthase alpha chain</fullName>
        <ecNumber evidence="12">4.2.1.20</ecNumber>
    </recommendedName>
</protein>
<keyword evidence="7 14" id="KW-0934">Plastid</keyword>
<dbReference type="UniPathway" id="UPA00035">
    <property type="reaction ID" value="UER00044"/>
</dbReference>
<feature type="active site" description="Proton acceptor" evidence="12">
    <location>
        <position position="49"/>
    </location>
</feature>
<dbReference type="InterPro" id="IPR011060">
    <property type="entry name" value="RibuloseP-bd_barrel"/>
</dbReference>
<proteinExistence type="inferred from homology"/>
<dbReference type="GO" id="GO:0004834">
    <property type="term" value="F:tryptophan synthase activity"/>
    <property type="evidence" value="ECO:0007669"/>
    <property type="project" value="UniProtKB-UniRule"/>
</dbReference>
<organism evidence="14">
    <name type="scientific">Digenea simplex</name>
    <name type="common">Marine red alga</name>
    <name type="synonym">Conferva simplex</name>
    <dbReference type="NCBI Taxonomy" id="945030"/>
    <lineage>
        <taxon>Eukaryota</taxon>
        <taxon>Rhodophyta</taxon>
        <taxon>Florideophyceae</taxon>
        <taxon>Rhodymeniophycidae</taxon>
        <taxon>Ceramiales</taxon>
        <taxon>Rhodomelaceae</taxon>
        <taxon>Polysiphonioideae</taxon>
        <taxon>Digenea</taxon>
    </lineage>
</organism>
<geneLocation type="chloroplast" evidence="14"/>
<dbReference type="Gene3D" id="3.20.20.70">
    <property type="entry name" value="Aldolase class I"/>
    <property type="match status" value="1"/>
</dbReference>
<dbReference type="FunFam" id="3.20.20.70:FF:000037">
    <property type="entry name" value="Tryptophan synthase alpha chain"/>
    <property type="match status" value="1"/>
</dbReference>
<accession>A0A1Z1MU38</accession>
<dbReference type="Pfam" id="PF00290">
    <property type="entry name" value="Trp_syntA"/>
    <property type="match status" value="1"/>
</dbReference>
<evidence type="ECO:0000256" key="12">
    <source>
        <dbReference type="HAMAP-Rule" id="MF_00131"/>
    </source>
</evidence>
<keyword evidence="9 12" id="KW-0057">Aromatic amino acid biosynthesis</keyword>
<dbReference type="GeneID" id="33362156"/>
<dbReference type="PANTHER" id="PTHR43406">
    <property type="entry name" value="TRYPTOPHAN SYNTHASE, ALPHA CHAIN"/>
    <property type="match status" value="1"/>
</dbReference>
<evidence type="ECO:0000256" key="13">
    <source>
        <dbReference type="RuleBase" id="RU003662"/>
    </source>
</evidence>
<dbReference type="NCBIfam" id="TIGR00262">
    <property type="entry name" value="trpA"/>
    <property type="match status" value="1"/>
</dbReference>
<dbReference type="AlphaFoldDB" id="A0A1Z1MU38"/>
<keyword evidence="8 12" id="KW-0822">Tryptophan biosynthesis</keyword>
<keyword evidence="10 12" id="KW-0456">Lyase</keyword>
<evidence type="ECO:0000256" key="1">
    <source>
        <dbReference type="ARBA" id="ARBA00003365"/>
    </source>
</evidence>
<keyword evidence="6 12" id="KW-0028">Amino-acid biosynthesis</keyword>
<comment type="similarity">
    <text evidence="12 13">Belongs to the TrpA family.</text>
</comment>
<evidence type="ECO:0000256" key="7">
    <source>
        <dbReference type="ARBA" id="ARBA00022640"/>
    </source>
</evidence>
<comment type="catalytic activity">
    <reaction evidence="11 12">
        <text>(1S,2R)-1-C-(indol-3-yl)glycerol 3-phosphate + L-serine = D-glyceraldehyde 3-phosphate + L-tryptophan + H2O</text>
        <dbReference type="Rhea" id="RHEA:10532"/>
        <dbReference type="ChEBI" id="CHEBI:15377"/>
        <dbReference type="ChEBI" id="CHEBI:33384"/>
        <dbReference type="ChEBI" id="CHEBI:57912"/>
        <dbReference type="ChEBI" id="CHEBI:58866"/>
        <dbReference type="ChEBI" id="CHEBI:59776"/>
        <dbReference type="EC" id="4.2.1.20"/>
    </reaction>
</comment>
<dbReference type="InterPro" id="IPR018204">
    <property type="entry name" value="Trp_synthase_alpha_AS"/>
</dbReference>
<evidence type="ECO:0000256" key="10">
    <source>
        <dbReference type="ARBA" id="ARBA00023239"/>
    </source>
</evidence>
<evidence type="ECO:0000256" key="3">
    <source>
        <dbReference type="ARBA" id="ARBA00004733"/>
    </source>
</evidence>
<sequence length="266" mass="29360">MNLISQILQEKRRNSTCALIPFLTAGYPNITTTIEALYTLDKQGADIVELGIPYSDALADGPLIQQSSKVALDQGIYIDQVLGLLNQINGNLNVPIVIFTYYNPILARGLNKFIKEISLLGVRGLIVPDLPIEETDYLICICRNYNIELVLFIAPTSPKSRIKNILSKAPGCVYLVSTTGVTGIRNHINDQIYDLASYIRSNTDKLVMLGFGISSPSQVSKISHWNIDGIVIGSAFTKILSSQHCINNLKSFCFEIKQAIKTTDNH</sequence>
<evidence type="ECO:0000256" key="8">
    <source>
        <dbReference type="ARBA" id="ARBA00022822"/>
    </source>
</evidence>
<dbReference type="PANTHER" id="PTHR43406:SF1">
    <property type="entry name" value="TRYPTOPHAN SYNTHASE ALPHA CHAIN, CHLOROPLASTIC"/>
    <property type="match status" value="1"/>
</dbReference>
<dbReference type="EC" id="4.2.1.20" evidence="12"/>
<gene>
    <name evidence="12 14" type="primary">trpA</name>
</gene>
<dbReference type="SUPFAM" id="SSF51366">
    <property type="entry name" value="Ribulose-phoshate binding barrel"/>
    <property type="match status" value="1"/>
</dbReference>
<dbReference type="InterPro" id="IPR013785">
    <property type="entry name" value="Aldolase_TIM"/>
</dbReference>
<keyword evidence="5 14" id="KW-0150">Chloroplast</keyword>
<reference evidence="14" key="1">
    <citation type="journal article" date="2017" name="J. Phycol.">
        <title>Analysis of chloroplast genomes and a supermatrix inform reclassification of the Rhodomelaceae (Rhodophyta).</title>
        <authorList>
            <person name="Diaz-Tapia P."/>
            <person name="Maggs C.A."/>
            <person name="West J.A."/>
            <person name="Verbruggen H."/>
        </authorList>
    </citation>
    <scope>NUCLEOTIDE SEQUENCE</scope>
    <source>
        <strain evidence="14">PD1820</strain>
    </source>
</reference>
<evidence type="ECO:0000313" key="14">
    <source>
        <dbReference type="EMBL" id="ARW69476.1"/>
    </source>
</evidence>
<evidence type="ECO:0000256" key="4">
    <source>
        <dbReference type="ARBA" id="ARBA00011270"/>
    </source>
</evidence>
<dbReference type="PROSITE" id="PS00167">
    <property type="entry name" value="TRP_SYNTHASE_ALPHA"/>
    <property type="match status" value="1"/>
</dbReference>
<dbReference type="InterPro" id="IPR002028">
    <property type="entry name" value="Trp_synthase_suA"/>
</dbReference>
<name>A0A1Z1MU38_DIGSM</name>
<evidence type="ECO:0000256" key="5">
    <source>
        <dbReference type="ARBA" id="ARBA00022528"/>
    </source>
</evidence>
<comment type="function">
    <text evidence="1 12">The alpha subunit is responsible for the aldol cleavage of indoleglycerol phosphate to indole and glyceraldehyde 3-phosphate.</text>
</comment>
<evidence type="ECO:0000256" key="6">
    <source>
        <dbReference type="ARBA" id="ARBA00022605"/>
    </source>
</evidence>
<evidence type="ECO:0000256" key="9">
    <source>
        <dbReference type="ARBA" id="ARBA00023141"/>
    </source>
</evidence>
<evidence type="ECO:0000256" key="11">
    <source>
        <dbReference type="ARBA" id="ARBA00049047"/>
    </source>
</evidence>
<dbReference type="GO" id="GO:0005829">
    <property type="term" value="C:cytosol"/>
    <property type="evidence" value="ECO:0007669"/>
    <property type="project" value="TreeGrafter"/>
</dbReference>
<comment type="pathway">
    <text evidence="3 12">Amino-acid biosynthesis; L-tryptophan biosynthesis; L-tryptophan from chorismate: step 5/5.</text>
</comment>
<feature type="active site" description="Proton acceptor" evidence="12">
    <location>
        <position position="60"/>
    </location>
</feature>
<evidence type="ECO:0000256" key="2">
    <source>
        <dbReference type="ARBA" id="ARBA00004229"/>
    </source>
</evidence>
<dbReference type="GO" id="GO:0009507">
    <property type="term" value="C:chloroplast"/>
    <property type="evidence" value="ECO:0007669"/>
    <property type="project" value="UniProtKB-SubCell"/>
</dbReference>
<dbReference type="CDD" id="cd04724">
    <property type="entry name" value="Tryptophan_synthase_alpha"/>
    <property type="match status" value="1"/>
</dbReference>
<dbReference type="EMBL" id="MF101465">
    <property type="protein sequence ID" value="ARW69476.1"/>
    <property type="molecule type" value="Genomic_DNA"/>
</dbReference>
<comment type="subunit">
    <text evidence="4 12">Tetramer of two alpha and two beta chains.</text>
</comment>